<evidence type="ECO:0000256" key="1">
    <source>
        <dbReference type="SAM" id="MobiDB-lite"/>
    </source>
</evidence>
<sequence length="188" mass="21316">MPPQRPRQEELDDDGFDILASQNSSNSDDTALEKALLAHYAAAKEKKRQEKERKFMEQASVLLLKDLSKASDDIQVSSKSIEAAFSKFLNDYAAVEDRIHHLWTDVVKEHQKLEVGLVFSSQWTDREPPHKTLIQRKYDAGAAMEQNANKQHISALSKLHGAREEFEKVIAMMVPGSGEEGYDEMDQD</sequence>
<accession>A0A4Y7U1H2</accession>
<reference evidence="2 3" key="1">
    <citation type="journal article" date="2019" name="Nat. Ecol. Evol.">
        <title>Megaphylogeny resolves global patterns of mushroom evolution.</title>
        <authorList>
            <person name="Varga T."/>
            <person name="Krizsan K."/>
            <person name="Foldi C."/>
            <person name="Dima B."/>
            <person name="Sanchez-Garcia M."/>
            <person name="Sanchez-Ramirez S."/>
            <person name="Szollosi G.J."/>
            <person name="Szarkandi J.G."/>
            <person name="Papp V."/>
            <person name="Albert L."/>
            <person name="Andreopoulos W."/>
            <person name="Angelini C."/>
            <person name="Antonin V."/>
            <person name="Barry K.W."/>
            <person name="Bougher N.L."/>
            <person name="Buchanan P."/>
            <person name="Buyck B."/>
            <person name="Bense V."/>
            <person name="Catcheside P."/>
            <person name="Chovatia M."/>
            <person name="Cooper J."/>
            <person name="Damon W."/>
            <person name="Desjardin D."/>
            <person name="Finy P."/>
            <person name="Geml J."/>
            <person name="Haridas S."/>
            <person name="Hughes K."/>
            <person name="Justo A."/>
            <person name="Karasinski D."/>
            <person name="Kautmanova I."/>
            <person name="Kiss B."/>
            <person name="Kocsube S."/>
            <person name="Kotiranta H."/>
            <person name="LaButti K.M."/>
            <person name="Lechner B.E."/>
            <person name="Liimatainen K."/>
            <person name="Lipzen A."/>
            <person name="Lukacs Z."/>
            <person name="Mihaltcheva S."/>
            <person name="Morgado L.N."/>
            <person name="Niskanen T."/>
            <person name="Noordeloos M.E."/>
            <person name="Ohm R.A."/>
            <person name="Ortiz-Santana B."/>
            <person name="Ovrebo C."/>
            <person name="Racz N."/>
            <person name="Riley R."/>
            <person name="Savchenko A."/>
            <person name="Shiryaev A."/>
            <person name="Soop K."/>
            <person name="Spirin V."/>
            <person name="Szebenyi C."/>
            <person name="Tomsovsky M."/>
            <person name="Tulloss R.E."/>
            <person name="Uehling J."/>
            <person name="Grigoriev I.V."/>
            <person name="Vagvolgyi C."/>
            <person name="Papp T."/>
            <person name="Martin F.M."/>
            <person name="Miettinen O."/>
            <person name="Hibbett D.S."/>
            <person name="Nagy L.G."/>
        </authorList>
    </citation>
    <scope>NUCLEOTIDE SEQUENCE [LARGE SCALE GENOMIC DNA]</scope>
    <source>
        <strain evidence="2 3">FP101781</strain>
    </source>
</reference>
<comment type="caution">
    <text evidence="2">The sequence shown here is derived from an EMBL/GenBank/DDBJ whole genome shotgun (WGS) entry which is preliminary data.</text>
</comment>
<gene>
    <name evidence="2" type="ORF">FA13DRAFT_1784729</name>
</gene>
<dbReference type="OrthoDB" id="3235454at2759"/>
<protein>
    <submittedName>
        <fullName evidence="2">Uncharacterized protein</fullName>
    </submittedName>
</protein>
<organism evidence="2 3">
    <name type="scientific">Coprinellus micaceus</name>
    <name type="common">Glistening ink-cap mushroom</name>
    <name type="synonym">Coprinus micaceus</name>
    <dbReference type="NCBI Taxonomy" id="71717"/>
    <lineage>
        <taxon>Eukaryota</taxon>
        <taxon>Fungi</taxon>
        <taxon>Dikarya</taxon>
        <taxon>Basidiomycota</taxon>
        <taxon>Agaricomycotina</taxon>
        <taxon>Agaricomycetes</taxon>
        <taxon>Agaricomycetidae</taxon>
        <taxon>Agaricales</taxon>
        <taxon>Agaricineae</taxon>
        <taxon>Psathyrellaceae</taxon>
        <taxon>Coprinellus</taxon>
    </lineage>
</organism>
<dbReference type="AlphaFoldDB" id="A0A4Y7U1H2"/>
<feature type="region of interest" description="Disordered" evidence="1">
    <location>
        <begin position="1"/>
        <end position="28"/>
    </location>
</feature>
<evidence type="ECO:0000313" key="2">
    <source>
        <dbReference type="EMBL" id="TEB40124.1"/>
    </source>
</evidence>
<evidence type="ECO:0000313" key="3">
    <source>
        <dbReference type="Proteomes" id="UP000298030"/>
    </source>
</evidence>
<proteinExistence type="predicted"/>
<keyword evidence="3" id="KW-1185">Reference proteome</keyword>
<dbReference type="EMBL" id="QPFP01000001">
    <property type="protein sequence ID" value="TEB40124.1"/>
    <property type="molecule type" value="Genomic_DNA"/>
</dbReference>
<dbReference type="Proteomes" id="UP000298030">
    <property type="component" value="Unassembled WGS sequence"/>
</dbReference>
<name>A0A4Y7U1H2_COPMI</name>